<proteinExistence type="predicted"/>
<keyword evidence="4" id="KW-1185">Reference proteome</keyword>
<organism evidence="3 4">
    <name type="scientific">Chitinophaga horti</name>
    <dbReference type="NCBI Taxonomy" id="2920382"/>
    <lineage>
        <taxon>Bacteria</taxon>
        <taxon>Pseudomonadati</taxon>
        <taxon>Bacteroidota</taxon>
        <taxon>Chitinophagia</taxon>
        <taxon>Chitinophagales</taxon>
        <taxon>Chitinophagaceae</taxon>
        <taxon>Chitinophaga</taxon>
    </lineage>
</organism>
<dbReference type="Pfam" id="PF20243">
    <property type="entry name" value="MbnP"/>
    <property type="match status" value="1"/>
</dbReference>
<accession>A0ABY6IVX6</accession>
<feature type="signal peptide" evidence="1">
    <location>
        <begin position="1"/>
        <end position="22"/>
    </location>
</feature>
<reference evidence="3" key="1">
    <citation type="submission" date="2022-10" db="EMBL/GenBank/DDBJ databases">
        <title>Chitinophaga sp. nov., isolated from soil.</title>
        <authorList>
            <person name="Jeon C.O."/>
        </authorList>
    </citation>
    <scope>NUCLEOTIDE SEQUENCE</scope>
    <source>
        <strain evidence="3">R8</strain>
    </source>
</reference>
<gene>
    <name evidence="3" type="ORF">MKQ68_15620</name>
</gene>
<evidence type="ECO:0000256" key="1">
    <source>
        <dbReference type="SAM" id="SignalP"/>
    </source>
</evidence>
<dbReference type="Proteomes" id="UP001162741">
    <property type="component" value="Chromosome"/>
</dbReference>
<feature type="domain" description="Copper-binding protein MbnP-like" evidence="2">
    <location>
        <begin position="33"/>
        <end position="218"/>
    </location>
</feature>
<evidence type="ECO:0000259" key="2">
    <source>
        <dbReference type="Pfam" id="PF20243"/>
    </source>
</evidence>
<dbReference type="EMBL" id="CP107006">
    <property type="protein sequence ID" value="UYQ91519.1"/>
    <property type="molecule type" value="Genomic_DNA"/>
</dbReference>
<evidence type="ECO:0000313" key="4">
    <source>
        <dbReference type="Proteomes" id="UP001162741"/>
    </source>
</evidence>
<sequence length="251" mass="27139">MTQPLHQRSLFLLVLLALGVAAGCQKDDEPAGSTLTIHIDHKVNQEALVLANKSYVNALGEPFTVTTFKYYMSNLAFTKVDGSVVKFPGKYYLVNEAVPESKILKVERVPEGDYKSFSFLLGVDSIRNVSGAQTGALDVLNGMFWSWNSGYIMAKFEGTSTASPAPDGALVYHVGGFKGTYNALQTVSLATGTFNVPASSQLRLSANVAAWFNTPHAISFKTIGAVHVPGVDAYRFSQNYSQMFTSVSVSE</sequence>
<dbReference type="InterPro" id="IPR046863">
    <property type="entry name" value="MbnP-like_dom"/>
</dbReference>
<protein>
    <recommendedName>
        <fullName evidence="2">Copper-binding protein MbnP-like domain-containing protein</fullName>
    </recommendedName>
</protein>
<dbReference type="RefSeq" id="WP_264279929.1">
    <property type="nucleotide sequence ID" value="NZ_CP107006.1"/>
</dbReference>
<feature type="chain" id="PRO_5045465415" description="Copper-binding protein MbnP-like domain-containing protein" evidence="1">
    <location>
        <begin position="23"/>
        <end position="251"/>
    </location>
</feature>
<evidence type="ECO:0000313" key="3">
    <source>
        <dbReference type="EMBL" id="UYQ91519.1"/>
    </source>
</evidence>
<keyword evidence="1" id="KW-0732">Signal</keyword>
<name>A0ABY6IVX6_9BACT</name>